<reference evidence="3 4" key="1">
    <citation type="submission" date="2024-09" db="EMBL/GenBank/DDBJ databases">
        <title>Itraconazole resistance in Madurella fahalii resulting from another homologue of gene encoding cytochrome P450 14-alpha sterol demethylase (CYP51).</title>
        <authorList>
            <person name="Yoshioka I."/>
            <person name="Fahal A.H."/>
            <person name="Kaneko S."/>
            <person name="Yaguchi T."/>
        </authorList>
    </citation>
    <scope>NUCLEOTIDE SEQUENCE [LARGE SCALE GENOMIC DNA]</scope>
    <source>
        <strain evidence="3 4">IFM 68171</strain>
    </source>
</reference>
<protein>
    <recommendedName>
        <fullName evidence="5">Low temperature requirement A</fullName>
    </recommendedName>
</protein>
<accession>A0ABQ0GF52</accession>
<feature type="transmembrane region" description="Helical" evidence="2">
    <location>
        <begin position="173"/>
        <end position="192"/>
    </location>
</feature>
<evidence type="ECO:0000313" key="3">
    <source>
        <dbReference type="EMBL" id="GAB1316400.1"/>
    </source>
</evidence>
<feature type="transmembrane region" description="Helical" evidence="2">
    <location>
        <begin position="147"/>
        <end position="166"/>
    </location>
</feature>
<feature type="transmembrane region" description="Helical" evidence="2">
    <location>
        <begin position="459"/>
        <end position="478"/>
    </location>
</feature>
<feature type="compositionally biased region" description="Basic and acidic residues" evidence="1">
    <location>
        <begin position="558"/>
        <end position="580"/>
    </location>
</feature>
<comment type="caution">
    <text evidence="3">The sequence shown here is derived from an EMBL/GenBank/DDBJ whole genome shotgun (WGS) entry which is preliminary data.</text>
</comment>
<evidence type="ECO:0000256" key="1">
    <source>
        <dbReference type="SAM" id="MobiDB-lite"/>
    </source>
</evidence>
<proteinExistence type="predicted"/>
<evidence type="ECO:0008006" key="5">
    <source>
        <dbReference type="Google" id="ProtNLM"/>
    </source>
</evidence>
<dbReference type="Pfam" id="PF06772">
    <property type="entry name" value="LtrA"/>
    <property type="match status" value="1"/>
</dbReference>
<keyword evidence="2" id="KW-1133">Transmembrane helix</keyword>
<keyword evidence="2" id="KW-0812">Transmembrane</keyword>
<keyword evidence="2" id="KW-0472">Membrane</keyword>
<name>A0ABQ0GF52_9PEZI</name>
<feature type="transmembrane region" description="Helical" evidence="2">
    <location>
        <begin position="212"/>
        <end position="234"/>
    </location>
</feature>
<feature type="transmembrane region" description="Helical" evidence="2">
    <location>
        <begin position="317"/>
        <end position="339"/>
    </location>
</feature>
<sequence length="661" mass="73057">MASTSRKHINEERTKRRIHSIVPWIQNPLQGVDKEHLVFAPRHEASTLELFFDLFFVANLATFTTYHAIVDHSSLFAYIGFFAIIWVTWFHTVLYDVRFENDSIYSRGCKTVIMIAFVGFALAGSAFSPGTTKGNNTNFRVLCYTLVLSRVLFIIQYAVVGVFVALARRTDIYLPLFLNTLTYVVAAAAYGAMIPAFSRDKPVDESNGIYSIWWIVMLLETIAVITISSFWRMLSFKKTHLVERMGLLTLIVIGEGAIGVTKTISRMMGKEGLDPGDSGLVLCIVLILIGVWMLYFDNHPHGHFGTIKQQIWSALHFPLHLAIVGLVEGSQQIALALYVSNGARKLGSSFAQYCFADHLDGGELTAKLADIINSLELDKKLASLVYLDEIQHDLELVGNTTGICGPTVTGTGVLDFPENLFTLYLRVETATYSSLGLSLPLDEDALLVMFESWKLVYRYFWAAFLLFVACSLIAMVLIRINKADSFYLMSYINRGVVILVAAVFLAISASKDLMYAIIETPTILPLTVGLLYILILFDRLGAWLANTYNRKSGDPLSGEDHRHGQGHDGEGDHAHGESGKETASVSADPLVSSPSSYRRRYNPLGAAVMPSRYGITSTAPVTGTYTHLQLSPLAGGSSTSRTYGHSSYIPVDNPRNPVDGH</sequence>
<dbReference type="InterPro" id="IPR010640">
    <property type="entry name" value="Low_temperature_requirement_A"/>
</dbReference>
<evidence type="ECO:0000256" key="2">
    <source>
        <dbReference type="SAM" id="Phobius"/>
    </source>
</evidence>
<organism evidence="3 4">
    <name type="scientific">Madurella fahalii</name>
    <dbReference type="NCBI Taxonomy" id="1157608"/>
    <lineage>
        <taxon>Eukaryota</taxon>
        <taxon>Fungi</taxon>
        <taxon>Dikarya</taxon>
        <taxon>Ascomycota</taxon>
        <taxon>Pezizomycotina</taxon>
        <taxon>Sordariomycetes</taxon>
        <taxon>Sordariomycetidae</taxon>
        <taxon>Sordariales</taxon>
        <taxon>Sordariales incertae sedis</taxon>
        <taxon>Madurella</taxon>
    </lineage>
</organism>
<gene>
    <name evidence="3" type="ORF">MFIFM68171_06610</name>
</gene>
<feature type="transmembrane region" description="Helical" evidence="2">
    <location>
        <begin position="485"/>
        <end position="507"/>
    </location>
</feature>
<dbReference type="GeneID" id="98177353"/>
<feature type="transmembrane region" description="Helical" evidence="2">
    <location>
        <begin position="279"/>
        <end position="296"/>
    </location>
</feature>
<dbReference type="PANTHER" id="PTHR42101:SF1">
    <property type="entry name" value="LOW TEMPERATURE REQUIREMENT A"/>
    <property type="match status" value="1"/>
</dbReference>
<feature type="transmembrane region" description="Helical" evidence="2">
    <location>
        <begin position="246"/>
        <end position="264"/>
    </location>
</feature>
<dbReference type="RefSeq" id="XP_070918131.1">
    <property type="nucleotide sequence ID" value="XM_071062030.1"/>
</dbReference>
<feature type="transmembrane region" description="Helical" evidence="2">
    <location>
        <begin position="75"/>
        <end position="97"/>
    </location>
</feature>
<keyword evidence="4" id="KW-1185">Reference proteome</keyword>
<dbReference type="EMBL" id="BAAFSV010000003">
    <property type="protein sequence ID" value="GAB1316400.1"/>
    <property type="molecule type" value="Genomic_DNA"/>
</dbReference>
<feature type="transmembrane region" description="Helical" evidence="2">
    <location>
        <begin position="109"/>
        <end position="127"/>
    </location>
</feature>
<dbReference type="Proteomes" id="UP001628179">
    <property type="component" value="Unassembled WGS sequence"/>
</dbReference>
<feature type="transmembrane region" description="Helical" evidence="2">
    <location>
        <begin position="513"/>
        <end position="537"/>
    </location>
</feature>
<feature type="region of interest" description="Disordered" evidence="1">
    <location>
        <begin position="634"/>
        <end position="661"/>
    </location>
</feature>
<feature type="transmembrane region" description="Helical" evidence="2">
    <location>
        <begin position="50"/>
        <end position="69"/>
    </location>
</feature>
<feature type="compositionally biased region" description="Polar residues" evidence="1">
    <location>
        <begin position="636"/>
        <end position="645"/>
    </location>
</feature>
<dbReference type="PANTHER" id="PTHR42101">
    <property type="entry name" value="CHROMOSOME 16, WHOLE GENOME SHOTGUN SEQUENCE"/>
    <property type="match status" value="1"/>
</dbReference>
<evidence type="ECO:0000313" key="4">
    <source>
        <dbReference type="Proteomes" id="UP001628179"/>
    </source>
</evidence>
<feature type="region of interest" description="Disordered" evidence="1">
    <location>
        <begin position="554"/>
        <end position="596"/>
    </location>
</feature>